<evidence type="ECO:0000256" key="1">
    <source>
        <dbReference type="SAM" id="MobiDB-lite"/>
    </source>
</evidence>
<evidence type="ECO:0000313" key="2">
    <source>
        <dbReference type="EMBL" id="OQE22499.1"/>
    </source>
</evidence>
<reference evidence="3" key="1">
    <citation type="journal article" date="2017" name="Nat. Microbiol.">
        <title>Global analysis of biosynthetic gene clusters reveals vast potential of secondary metabolite production in Penicillium species.</title>
        <authorList>
            <person name="Nielsen J.C."/>
            <person name="Grijseels S."/>
            <person name="Prigent S."/>
            <person name="Ji B."/>
            <person name="Dainat J."/>
            <person name="Nielsen K.F."/>
            <person name="Frisvad J.C."/>
            <person name="Workman M."/>
            <person name="Nielsen J."/>
        </authorList>
    </citation>
    <scope>NUCLEOTIDE SEQUENCE [LARGE SCALE GENOMIC DNA]</scope>
    <source>
        <strain evidence="3">IBT 24891</strain>
    </source>
</reference>
<sequence length="134" mass="14718">MGAHGWADEETIFELRKASTGPNLMNYEGQTVRDIARHNPDREDWLTEALLCEVPEVPESAHDSDFETQPEDTAVGGGLDEDNETEGEDAKDRSPECEPMKNESSESESSGIESSGDESSESEDEGLSFYETPS</sequence>
<dbReference type="EMBL" id="MLKD01000010">
    <property type="protein sequence ID" value="OQE22499.1"/>
    <property type="molecule type" value="Genomic_DNA"/>
</dbReference>
<gene>
    <name evidence="2" type="ORF">PENSTE_c010G05719</name>
</gene>
<dbReference type="Proteomes" id="UP000191285">
    <property type="component" value="Unassembled WGS sequence"/>
</dbReference>
<comment type="caution">
    <text evidence="2">The sequence shown here is derived from an EMBL/GenBank/DDBJ whole genome shotgun (WGS) entry which is preliminary data.</text>
</comment>
<accession>A0A1V6T9E2</accession>
<feature type="compositionally biased region" description="Basic and acidic residues" evidence="1">
    <location>
        <begin position="88"/>
        <end position="104"/>
    </location>
</feature>
<feature type="region of interest" description="Disordered" evidence="1">
    <location>
        <begin position="54"/>
        <end position="134"/>
    </location>
</feature>
<evidence type="ECO:0000313" key="3">
    <source>
        <dbReference type="Proteomes" id="UP000191285"/>
    </source>
</evidence>
<dbReference type="AlphaFoldDB" id="A0A1V6T9E2"/>
<protein>
    <submittedName>
        <fullName evidence="2">Uncharacterized protein</fullName>
    </submittedName>
</protein>
<proteinExistence type="predicted"/>
<keyword evidence="3" id="KW-1185">Reference proteome</keyword>
<name>A0A1V6T9E2_9EURO</name>
<feature type="compositionally biased region" description="Acidic residues" evidence="1">
    <location>
        <begin position="115"/>
        <end position="126"/>
    </location>
</feature>
<organism evidence="2 3">
    <name type="scientific">Penicillium steckii</name>
    <dbReference type="NCBI Taxonomy" id="303698"/>
    <lineage>
        <taxon>Eukaryota</taxon>
        <taxon>Fungi</taxon>
        <taxon>Dikarya</taxon>
        <taxon>Ascomycota</taxon>
        <taxon>Pezizomycotina</taxon>
        <taxon>Eurotiomycetes</taxon>
        <taxon>Eurotiomycetidae</taxon>
        <taxon>Eurotiales</taxon>
        <taxon>Aspergillaceae</taxon>
        <taxon>Penicillium</taxon>
    </lineage>
</organism>